<feature type="transmembrane region" description="Helical" evidence="10">
    <location>
        <begin position="269"/>
        <end position="287"/>
    </location>
</feature>
<sequence>MINFKPAAGPYAHSENSSTRIMYEVVLALLPATLFGGVRFGPSAFVVVITCVLACVGCELVCLALQKRKLSHCLDGSAILTGLILAMSLPPEFPVNLTVIGAAFAIVVGKQAYGGLGQNLFNPAMLARVFLLVCFPVEMTHWITPMVDIDNIQQWMHFDGVSAATVLSKTLHSTPTVDLLTGHQAGSMGETNAILLLLGGCYLLYRGIITWTIPLTFMLGLTVPAAIAHLLAPEQFLAPYTQLFSGGAMLCAFFIATDLVTSPTSHRGQALYGLGCGVLVWLIRSVGSYPEGVAFAILIMNAVSPLIDYYIQPTLFGRKEAQALSSKEK</sequence>
<organism evidence="11 12">
    <name type="scientific">Vibrio xiamenensis</name>
    <dbReference type="NCBI Taxonomy" id="861298"/>
    <lineage>
        <taxon>Bacteria</taxon>
        <taxon>Pseudomonadati</taxon>
        <taxon>Pseudomonadota</taxon>
        <taxon>Gammaproteobacteria</taxon>
        <taxon>Vibrionales</taxon>
        <taxon>Vibrionaceae</taxon>
        <taxon>Vibrio</taxon>
    </lineage>
</organism>
<dbReference type="EC" id="7.-.-.-" evidence="10"/>
<feature type="transmembrane region" description="Helical" evidence="10">
    <location>
        <begin position="237"/>
        <end position="257"/>
    </location>
</feature>
<feature type="transmembrane region" description="Helical" evidence="10">
    <location>
        <begin position="185"/>
        <end position="205"/>
    </location>
</feature>
<comment type="function">
    <text evidence="10">Part of a membrane-bound complex that couples electron transfer with translocation of ions across the membrane.</text>
</comment>
<keyword evidence="5 10" id="KW-0812">Transmembrane</keyword>
<gene>
    <name evidence="10" type="primary">rnfD</name>
    <name evidence="11" type="ORF">SAMN04488136_11869</name>
</gene>
<comment type="similarity">
    <text evidence="10">Belongs to the NqrB/RnfD family.</text>
</comment>
<evidence type="ECO:0000256" key="6">
    <source>
        <dbReference type="ARBA" id="ARBA00022967"/>
    </source>
</evidence>
<evidence type="ECO:0000256" key="3">
    <source>
        <dbReference type="ARBA" id="ARBA00022630"/>
    </source>
</evidence>
<comment type="cofactor">
    <cofactor evidence="10">
        <name>FMN</name>
        <dbReference type="ChEBI" id="CHEBI:58210"/>
    </cofactor>
</comment>
<keyword evidence="2 10" id="KW-0597">Phosphoprotein</keyword>
<dbReference type="GO" id="GO:0055085">
    <property type="term" value="P:transmembrane transport"/>
    <property type="evidence" value="ECO:0007669"/>
    <property type="project" value="InterPro"/>
</dbReference>
<keyword evidence="4 10" id="KW-0288">FMN</keyword>
<evidence type="ECO:0000313" key="12">
    <source>
        <dbReference type="Proteomes" id="UP000198854"/>
    </source>
</evidence>
<keyword evidence="6 10" id="KW-1278">Translocase</keyword>
<keyword evidence="9 10" id="KW-0472">Membrane</keyword>
<dbReference type="InterPro" id="IPR011303">
    <property type="entry name" value="RnfD_bac"/>
</dbReference>
<keyword evidence="3 10" id="KW-0285">Flavoprotein</keyword>
<keyword evidence="10" id="KW-1003">Cell membrane</keyword>
<name>A0A1G8D2X4_9VIBR</name>
<comment type="subunit">
    <text evidence="10">The complex is composed of six subunits: RnfA, RnfB, RnfC, RnfD, RnfE and RnfG.</text>
</comment>
<evidence type="ECO:0000256" key="8">
    <source>
        <dbReference type="ARBA" id="ARBA00022989"/>
    </source>
</evidence>
<keyword evidence="7 10" id="KW-0249">Electron transport</keyword>
<dbReference type="OrthoDB" id="9776359at2"/>
<evidence type="ECO:0000256" key="5">
    <source>
        <dbReference type="ARBA" id="ARBA00022692"/>
    </source>
</evidence>
<dbReference type="PANTHER" id="PTHR30578">
    <property type="entry name" value="ELECTRON TRANSPORT COMPLEX PROTEIN RNFD"/>
    <property type="match status" value="1"/>
</dbReference>
<feature type="transmembrane region" description="Helical" evidence="10">
    <location>
        <begin position="21"/>
        <end position="38"/>
    </location>
</feature>
<proteinExistence type="inferred from homology"/>
<dbReference type="AlphaFoldDB" id="A0A1G8D2X4"/>
<keyword evidence="10" id="KW-0997">Cell inner membrane</keyword>
<keyword evidence="12" id="KW-1185">Reference proteome</keyword>
<evidence type="ECO:0000313" key="11">
    <source>
        <dbReference type="EMBL" id="SDH52042.1"/>
    </source>
</evidence>
<evidence type="ECO:0000256" key="7">
    <source>
        <dbReference type="ARBA" id="ARBA00022982"/>
    </source>
</evidence>
<dbReference type="NCBIfam" id="TIGR01946">
    <property type="entry name" value="rnfD"/>
    <property type="match status" value="1"/>
</dbReference>
<evidence type="ECO:0000256" key="9">
    <source>
        <dbReference type="ARBA" id="ARBA00023136"/>
    </source>
</evidence>
<feature type="transmembrane region" description="Helical" evidence="10">
    <location>
        <begin position="44"/>
        <end position="65"/>
    </location>
</feature>
<dbReference type="Pfam" id="PF03116">
    <property type="entry name" value="NQR2_RnfD_RnfE"/>
    <property type="match status" value="1"/>
</dbReference>
<evidence type="ECO:0000256" key="1">
    <source>
        <dbReference type="ARBA" id="ARBA00022448"/>
    </source>
</evidence>
<evidence type="ECO:0000256" key="10">
    <source>
        <dbReference type="HAMAP-Rule" id="MF_00462"/>
    </source>
</evidence>
<evidence type="ECO:0000256" key="2">
    <source>
        <dbReference type="ARBA" id="ARBA00022553"/>
    </source>
</evidence>
<feature type="transmembrane region" description="Helical" evidence="10">
    <location>
        <begin position="125"/>
        <end position="143"/>
    </location>
</feature>
<protein>
    <recommendedName>
        <fullName evidence="10">Ion-translocating oxidoreductase complex subunit D</fullName>
        <ecNumber evidence="10">7.-.-.-</ecNumber>
    </recommendedName>
    <alternativeName>
        <fullName evidence="10">Rnf electron transport complex subunit D</fullName>
    </alternativeName>
</protein>
<dbReference type="STRING" id="861298.SAMN04488136_11869"/>
<keyword evidence="1 10" id="KW-0813">Transport</keyword>
<dbReference type="PANTHER" id="PTHR30578:SF0">
    <property type="entry name" value="ION-TRANSLOCATING OXIDOREDUCTASE COMPLEX SUBUNIT D"/>
    <property type="match status" value="1"/>
</dbReference>
<feature type="transmembrane region" description="Helical" evidence="10">
    <location>
        <begin position="95"/>
        <end position="113"/>
    </location>
</feature>
<dbReference type="GO" id="GO:0005886">
    <property type="term" value="C:plasma membrane"/>
    <property type="evidence" value="ECO:0007669"/>
    <property type="project" value="UniProtKB-SubCell"/>
</dbReference>
<evidence type="ECO:0000256" key="4">
    <source>
        <dbReference type="ARBA" id="ARBA00022643"/>
    </source>
</evidence>
<dbReference type="RefSeq" id="WP_093275558.1">
    <property type="nucleotide sequence ID" value="NZ_FNDD01000018.1"/>
</dbReference>
<accession>A0A1G8D2X4</accession>
<feature type="transmembrane region" description="Helical" evidence="10">
    <location>
        <begin position="293"/>
        <end position="311"/>
    </location>
</feature>
<dbReference type="InterPro" id="IPR004338">
    <property type="entry name" value="NqrB/RnfD"/>
</dbReference>
<comment type="subcellular location">
    <subcellularLocation>
        <location evidence="10">Cell inner membrane</location>
        <topology evidence="10">Multi-pass membrane protein</topology>
    </subcellularLocation>
</comment>
<dbReference type="GO" id="GO:0022900">
    <property type="term" value="P:electron transport chain"/>
    <property type="evidence" value="ECO:0007669"/>
    <property type="project" value="UniProtKB-UniRule"/>
</dbReference>
<reference evidence="12" key="1">
    <citation type="submission" date="2016-10" db="EMBL/GenBank/DDBJ databases">
        <authorList>
            <person name="Varghese N."/>
            <person name="Submissions S."/>
        </authorList>
    </citation>
    <scope>NUCLEOTIDE SEQUENCE [LARGE SCALE GENOMIC DNA]</scope>
    <source>
        <strain evidence="12">CGMCC 1.10228</strain>
    </source>
</reference>
<dbReference type="EMBL" id="FNDD01000018">
    <property type="protein sequence ID" value="SDH52042.1"/>
    <property type="molecule type" value="Genomic_DNA"/>
</dbReference>
<keyword evidence="8 10" id="KW-1133">Transmembrane helix</keyword>
<dbReference type="HAMAP" id="MF_00462">
    <property type="entry name" value="RsxD_RnfD"/>
    <property type="match status" value="1"/>
</dbReference>
<dbReference type="Proteomes" id="UP000198854">
    <property type="component" value="Unassembled WGS sequence"/>
</dbReference>
<feature type="modified residue" description="FMN phosphoryl threonine" evidence="10">
    <location>
        <position position="165"/>
    </location>
</feature>